<dbReference type="EMBL" id="JAMKPW020000038">
    <property type="protein sequence ID" value="KAK8200884.1"/>
    <property type="molecule type" value="Genomic_DNA"/>
</dbReference>
<protein>
    <submittedName>
        <fullName evidence="1">Uncharacterized protein</fullName>
    </submittedName>
</protein>
<comment type="caution">
    <text evidence="1">The sequence shown here is derived from an EMBL/GenBank/DDBJ whole genome shotgun (WGS) entry which is preliminary data.</text>
</comment>
<dbReference type="Proteomes" id="UP001320706">
    <property type="component" value="Unassembled WGS sequence"/>
</dbReference>
<name>A0ACC3SAD6_9PEZI</name>
<keyword evidence="2" id="KW-1185">Reference proteome</keyword>
<accession>A0ACC3SAD6</accession>
<evidence type="ECO:0000313" key="1">
    <source>
        <dbReference type="EMBL" id="KAK8200884.1"/>
    </source>
</evidence>
<gene>
    <name evidence="1" type="ORF">M8818_006202</name>
</gene>
<organism evidence="1 2">
    <name type="scientific">Zalaria obscura</name>
    <dbReference type="NCBI Taxonomy" id="2024903"/>
    <lineage>
        <taxon>Eukaryota</taxon>
        <taxon>Fungi</taxon>
        <taxon>Dikarya</taxon>
        <taxon>Ascomycota</taxon>
        <taxon>Pezizomycotina</taxon>
        <taxon>Dothideomycetes</taxon>
        <taxon>Dothideomycetidae</taxon>
        <taxon>Dothideales</taxon>
        <taxon>Zalariaceae</taxon>
        <taxon>Zalaria</taxon>
    </lineage>
</organism>
<sequence>MRPHQRTALRSIRLQRELQPSELKCLRSFHESASLRSGHSRWSKIKHDKGKADALKNRQRSVFAKELTTTSKLFGGDPNSNPKLADLIVKAKREGFAKASIEAAIARGQGRSLSGASLEQVSVEAMLPQNVACIIDCETDNKLRTLADVRTILKDNGGMATPTNYLFTRKGQIVFEAKEGTGVDEVFEQAIEVGALDVLEGDEGRIIVFTEPNEVKSAGETISTSLGLDIVSSEIIWDPNEETQVPLEHEETANDICRFIDELQQHEASVQGIYMNATQGSVSEGAWAELLDRLDT</sequence>
<evidence type="ECO:0000313" key="2">
    <source>
        <dbReference type="Proteomes" id="UP001320706"/>
    </source>
</evidence>
<reference evidence="1" key="1">
    <citation type="submission" date="2024-02" db="EMBL/GenBank/DDBJ databases">
        <title>Metagenome Assembled Genome of Zalaria obscura JY119.</title>
        <authorList>
            <person name="Vighnesh L."/>
            <person name="Jagadeeshwari U."/>
            <person name="Venkata Ramana C."/>
            <person name="Sasikala C."/>
        </authorList>
    </citation>
    <scope>NUCLEOTIDE SEQUENCE</scope>
    <source>
        <strain evidence="1">JY119</strain>
    </source>
</reference>
<proteinExistence type="predicted"/>